<comment type="caution">
    <text evidence="1">The sequence shown here is derived from an EMBL/GenBank/DDBJ whole genome shotgun (WGS) entry which is preliminary data.</text>
</comment>
<name>A0A561EBI7_9MICO</name>
<accession>A0A561EBI7</accession>
<dbReference type="SUPFAM" id="SSF53649">
    <property type="entry name" value="Alkaline phosphatase-like"/>
    <property type="match status" value="1"/>
</dbReference>
<proteinExistence type="predicted"/>
<dbReference type="InterPro" id="IPR002591">
    <property type="entry name" value="Phosphodiest/P_Trfase"/>
</dbReference>
<keyword evidence="2" id="KW-1185">Reference proteome</keyword>
<evidence type="ECO:0000313" key="1">
    <source>
        <dbReference type="EMBL" id="TWE12975.1"/>
    </source>
</evidence>
<dbReference type="GO" id="GO:0016787">
    <property type="term" value="F:hydrolase activity"/>
    <property type="evidence" value="ECO:0007669"/>
    <property type="project" value="UniProtKB-ARBA"/>
</dbReference>
<dbReference type="Gene3D" id="3.40.720.10">
    <property type="entry name" value="Alkaline Phosphatase, subunit A"/>
    <property type="match status" value="1"/>
</dbReference>
<evidence type="ECO:0000313" key="2">
    <source>
        <dbReference type="Proteomes" id="UP000318297"/>
    </source>
</evidence>
<sequence>MTGPVPTARPGLPLPAYDAGGLAGVLPRVLASIGGPRPPEDIAGAPLPPAQRAVVVLADGLGLELLKARSGHAPFLRKALAGQPSEVPVQLTCGFPSTTATSMGSFGTGLPPGAHGLVGYQVRVPGTDHLFNELDWVDGPDPLQWQSNPTVFERAVAAGIEVTMVGPAKFDGSGLTRAALRGAHFRGGRDLADCVDAAVPAAKAARRSLTYLYWGDVDRTGHGHGCDSWQWGDALELLDRELARLHRSLPAGTSLTITADHGMVDVPPDARVDIAHDAQLRDGIELVGGELRSLQLYCRSGAADDVLAIWQERFGDDAWVLDRETAVSAGLFGPVVPAIQNRIGDVIVAMRAPVGAYDSRFMKPTVTGLIGQHGSLTTAETAVPMLHLPTS</sequence>
<protein>
    <submittedName>
        <fullName evidence="1">Type I phosphodiesterase/nucleotide pyrophosphatase</fullName>
    </submittedName>
</protein>
<dbReference type="InterPro" id="IPR017850">
    <property type="entry name" value="Alkaline_phosphatase_core_sf"/>
</dbReference>
<dbReference type="Proteomes" id="UP000318297">
    <property type="component" value="Unassembled WGS sequence"/>
</dbReference>
<dbReference type="Pfam" id="PF01663">
    <property type="entry name" value="Phosphodiest"/>
    <property type="match status" value="1"/>
</dbReference>
<gene>
    <name evidence="1" type="ORF">BKA23_1803</name>
</gene>
<dbReference type="EMBL" id="VIVQ01000001">
    <property type="protein sequence ID" value="TWE12975.1"/>
    <property type="molecule type" value="Genomic_DNA"/>
</dbReference>
<dbReference type="PANTHER" id="PTHR10151">
    <property type="entry name" value="ECTONUCLEOTIDE PYROPHOSPHATASE/PHOSPHODIESTERASE"/>
    <property type="match status" value="1"/>
</dbReference>
<reference evidence="1 2" key="1">
    <citation type="submission" date="2019-06" db="EMBL/GenBank/DDBJ databases">
        <title>Sequencing the genomes of 1000 actinobacteria strains.</title>
        <authorList>
            <person name="Klenk H.-P."/>
        </authorList>
    </citation>
    <scope>NUCLEOTIDE SEQUENCE [LARGE SCALE GENOMIC DNA]</scope>
    <source>
        <strain evidence="1 2">DSM 19560</strain>
    </source>
</reference>
<organism evidence="1 2">
    <name type="scientific">Rudaeicoccus suwonensis</name>
    <dbReference type="NCBI Taxonomy" id="657409"/>
    <lineage>
        <taxon>Bacteria</taxon>
        <taxon>Bacillati</taxon>
        <taxon>Actinomycetota</taxon>
        <taxon>Actinomycetes</taxon>
        <taxon>Micrococcales</taxon>
        <taxon>Dermacoccaceae</taxon>
        <taxon>Rudaeicoccus</taxon>
    </lineage>
</organism>
<dbReference type="PANTHER" id="PTHR10151:SF120">
    <property type="entry name" value="BIS(5'-ADENOSYL)-TRIPHOSPHATASE"/>
    <property type="match status" value="1"/>
</dbReference>
<dbReference type="AlphaFoldDB" id="A0A561EBI7"/>